<name>A0AA86RHZ0_9EUKA</name>
<dbReference type="Proteomes" id="UP001642409">
    <property type="component" value="Unassembled WGS sequence"/>
</dbReference>
<reference evidence="2 3" key="2">
    <citation type="submission" date="2024-07" db="EMBL/GenBank/DDBJ databases">
        <authorList>
            <person name="Akdeniz Z."/>
        </authorList>
    </citation>
    <scope>NUCLEOTIDE SEQUENCE [LARGE SCALE GENOMIC DNA]</scope>
</reference>
<protein>
    <submittedName>
        <fullName evidence="2">Hypothetical_protein</fullName>
    </submittedName>
</protein>
<evidence type="ECO:0000313" key="2">
    <source>
        <dbReference type="EMBL" id="CAL6002058.1"/>
    </source>
</evidence>
<keyword evidence="3" id="KW-1185">Reference proteome</keyword>
<comment type="caution">
    <text evidence="1">The sequence shown here is derived from an EMBL/GenBank/DDBJ whole genome shotgun (WGS) entry which is preliminary data.</text>
</comment>
<evidence type="ECO:0000313" key="1">
    <source>
        <dbReference type="EMBL" id="CAI9978331.1"/>
    </source>
</evidence>
<evidence type="ECO:0000313" key="3">
    <source>
        <dbReference type="Proteomes" id="UP001642409"/>
    </source>
</evidence>
<dbReference type="EMBL" id="CAXDID020000045">
    <property type="protein sequence ID" value="CAL6002058.1"/>
    <property type="molecule type" value="Genomic_DNA"/>
</dbReference>
<sequence length="125" mass="14725">MYYIDFLNERREMHSNLLKESICKLHMNDRPTAKNCVSVMVLQPQQPYGVSVPHSTERKEQVNFQIRTKSCFHSLQYRKKSLCHCSTLQTQKLSCRSVHFIPTSNIWQERNVVGFLVIIGLERKL</sequence>
<organism evidence="1">
    <name type="scientific">Hexamita inflata</name>
    <dbReference type="NCBI Taxonomy" id="28002"/>
    <lineage>
        <taxon>Eukaryota</taxon>
        <taxon>Metamonada</taxon>
        <taxon>Diplomonadida</taxon>
        <taxon>Hexamitidae</taxon>
        <taxon>Hexamitinae</taxon>
        <taxon>Hexamita</taxon>
    </lineage>
</organism>
<dbReference type="AlphaFoldDB" id="A0AA86RHZ0"/>
<proteinExistence type="predicted"/>
<dbReference type="EMBL" id="CATOUU010001185">
    <property type="protein sequence ID" value="CAI9978331.1"/>
    <property type="molecule type" value="Genomic_DNA"/>
</dbReference>
<accession>A0AA86RHZ0</accession>
<reference evidence="1" key="1">
    <citation type="submission" date="2023-06" db="EMBL/GenBank/DDBJ databases">
        <authorList>
            <person name="Kurt Z."/>
        </authorList>
    </citation>
    <scope>NUCLEOTIDE SEQUENCE</scope>
</reference>
<gene>
    <name evidence="2" type="ORF">HINF_LOCUS17732</name>
    <name evidence="1" type="ORF">HINF_LOCUS65976</name>
</gene>